<dbReference type="GO" id="GO:0032784">
    <property type="term" value="P:regulation of DNA-templated transcription elongation"/>
    <property type="evidence" value="ECO:0007669"/>
    <property type="project" value="InterPro"/>
</dbReference>
<comment type="caution">
    <text evidence="4">The sequence shown here is derived from an EMBL/GenBank/DDBJ whole genome shotgun (WGS) entry which is preliminary data.</text>
</comment>
<dbReference type="GO" id="GO:0070063">
    <property type="term" value="F:RNA polymerase binding"/>
    <property type="evidence" value="ECO:0007669"/>
    <property type="project" value="InterPro"/>
</dbReference>
<dbReference type="InterPro" id="IPR023459">
    <property type="entry name" value="Tscrpt_elong_fac_GreA/B_fam"/>
</dbReference>
<dbReference type="GO" id="GO:0006354">
    <property type="term" value="P:DNA-templated transcription elongation"/>
    <property type="evidence" value="ECO:0007669"/>
    <property type="project" value="TreeGrafter"/>
</dbReference>
<evidence type="ECO:0000256" key="2">
    <source>
        <dbReference type="SAM" id="MobiDB-lite"/>
    </source>
</evidence>
<keyword evidence="1" id="KW-0175">Coiled coil</keyword>
<dbReference type="SUPFAM" id="SSF54534">
    <property type="entry name" value="FKBP-like"/>
    <property type="match status" value="1"/>
</dbReference>
<keyword evidence="4" id="KW-0808">Transferase</keyword>
<dbReference type="Gene3D" id="3.10.50.30">
    <property type="entry name" value="Transcription elongation factor, GreA/GreB, C-terminal domain"/>
    <property type="match status" value="1"/>
</dbReference>
<sequence length="153" mass="16479">MSVAFRRESDEEHLEPKFELPIPPGPNLVTPRGLELTRGKVAEVEAAIAEAETEEDRTRLQRELRYWNTRAATAELAPSPAKDEVGIGSMVTFRLNGQTKTLTIVGHDEADPAHDRIAYAAPLARALMGAMAGETVAFGGKADAVEVVEVTAA</sequence>
<accession>A0A7Y6B6Z5</accession>
<dbReference type="PANTHER" id="PTHR30437:SF6">
    <property type="entry name" value="TRANSCRIPTION ELONGATION FACTOR GREB"/>
    <property type="match status" value="1"/>
</dbReference>
<feature type="region of interest" description="Disordered" evidence="2">
    <location>
        <begin position="1"/>
        <end position="30"/>
    </location>
</feature>
<evidence type="ECO:0000259" key="3">
    <source>
        <dbReference type="Pfam" id="PF01272"/>
    </source>
</evidence>
<reference evidence="4 5" key="1">
    <citation type="submission" date="2020-05" db="EMBL/GenBank/DDBJ databases">
        <title>Genome Sequencing of Type Strains.</title>
        <authorList>
            <person name="Lemaire J.F."/>
            <person name="Inderbitzin P."/>
            <person name="Gregorio O.A."/>
            <person name="Collins S.B."/>
            <person name="Wespe N."/>
            <person name="Knight-Connoni V."/>
        </authorList>
    </citation>
    <scope>NUCLEOTIDE SEQUENCE [LARGE SCALE GENOMIC DNA]</scope>
    <source>
        <strain evidence="4 5">DSM 100049</strain>
    </source>
</reference>
<gene>
    <name evidence="4" type="ORF">HP438_16390</name>
</gene>
<evidence type="ECO:0000313" key="4">
    <source>
        <dbReference type="EMBL" id="NUU48549.1"/>
    </source>
</evidence>
<dbReference type="EMBL" id="JABMCH010000070">
    <property type="protein sequence ID" value="NUU48549.1"/>
    <property type="molecule type" value="Genomic_DNA"/>
</dbReference>
<proteinExistence type="predicted"/>
<dbReference type="Proteomes" id="UP000536441">
    <property type="component" value="Unassembled WGS sequence"/>
</dbReference>
<feature type="domain" description="Transcription elongation factor GreA/GreB C-terminal" evidence="3">
    <location>
        <begin position="82"/>
        <end position="151"/>
    </location>
</feature>
<keyword evidence="4" id="KW-0418">Kinase</keyword>
<dbReference type="RefSeq" id="WP_175312951.1">
    <property type="nucleotide sequence ID" value="NZ_CBCRYR010000104.1"/>
</dbReference>
<dbReference type="InterPro" id="IPR036953">
    <property type="entry name" value="GreA/GreB_C_sf"/>
</dbReference>
<name>A0A7Y6B6Z5_9SPHN</name>
<evidence type="ECO:0000256" key="1">
    <source>
        <dbReference type="SAM" id="Coils"/>
    </source>
</evidence>
<keyword evidence="5" id="KW-1185">Reference proteome</keyword>
<feature type="compositionally biased region" description="Basic and acidic residues" evidence="2">
    <location>
        <begin position="1"/>
        <end position="18"/>
    </location>
</feature>
<dbReference type="AlphaFoldDB" id="A0A7Y6B6Z5"/>
<feature type="coiled-coil region" evidence="1">
    <location>
        <begin position="34"/>
        <end position="61"/>
    </location>
</feature>
<dbReference type="PANTHER" id="PTHR30437">
    <property type="entry name" value="TRANSCRIPTION ELONGATION FACTOR GREA"/>
    <property type="match status" value="1"/>
</dbReference>
<dbReference type="GO" id="GO:0003677">
    <property type="term" value="F:DNA binding"/>
    <property type="evidence" value="ECO:0007669"/>
    <property type="project" value="InterPro"/>
</dbReference>
<dbReference type="InterPro" id="IPR001437">
    <property type="entry name" value="Tscrpt_elong_fac_GreA/B_C"/>
</dbReference>
<dbReference type="Pfam" id="PF01272">
    <property type="entry name" value="GreA_GreB"/>
    <property type="match status" value="1"/>
</dbReference>
<evidence type="ECO:0000313" key="5">
    <source>
        <dbReference type="Proteomes" id="UP000536441"/>
    </source>
</evidence>
<protein>
    <submittedName>
        <fullName evidence="4">Nucleoside-diphosphate kinase</fullName>
    </submittedName>
</protein>
<dbReference type="GO" id="GO:0016301">
    <property type="term" value="F:kinase activity"/>
    <property type="evidence" value="ECO:0007669"/>
    <property type="project" value="UniProtKB-KW"/>
</dbReference>
<organism evidence="4 5">
    <name type="scientific">Sphingomonas zeae</name>
    <dbReference type="NCBI Taxonomy" id="1646122"/>
    <lineage>
        <taxon>Bacteria</taxon>
        <taxon>Pseudomonadati</taxon>
        <taxon>Pseudomonadota</taxon>
        <taxon>Alphaproteobacteria</taxon>
        <taxon>Sphingomonadales</taxon>
        <taxon>Sphingomonadaceae</taxon>
        <taxon>Sphingomonas</taxon>
    </lineage>
</organism>